<protein>
    <submittedName>
        <fullName evidence="1">CYTH domain-containing protein</fullName>
    </submittedName>
</protein>
<organism evidence="1 2">
    <name type="scientific">Sphingomonas faeni</name>
    <dbReference type="NCBI Taxonomy" id="185950"/>
    <lineage>
        <taxon>Bacteria</taxon>
        <taxon>Pseudomonadati</taxon>
        <taxon>Pseudomonadota</taxon>
        <taxon>Alphaproteobacteria</taxon>
        <taxon>Sphingomonadales</taxon>
        <taxon>Sphingomonadaceae</taxon>
        <taxon>Sphingomonas</taxon>
    </lineage>
</organism>
<reference evidence="1 2" key="1">
    <citation type="submission" date="2018-04" db="EMBL/GenBank/DDBJ databases">
        <title>Genomic Encyclopedia of Type Strains, Phase III (KMG-III): the genomes of soil and plant-associated and newly described type strains.</title>
        <authorList>
            <person name="Whitman W."/>
        </authorList>
    </citation>
    <scope>NUCLEOTIDE SEQUENCE [LARGE SCALE GENOMIC DNA]</scope>
    <source>
        <strain evidence="1 2">MA-olki</strain>
    </source>
</reference>
<dbReference type="Proteomes" id="UP000244013">
    <property type="component" value="Unassembled WGS sequence"/>
</dbReference>
<accession>A0A2T5U0M0</accession>
<dbReference type="SUPFAM" id="SSF55154">
    <property type="entry name" value="CYTH-like phosphatases"/>
    <property type="match status" value="1"/>
</dbReference>
<dbReference type="OrthoDB" id="9805588at2"/>
<dbReference type="GeneID" id="91007044"/>
<sequence length="180" mass="20157">MLRGLDEELVAHKYAHVERERRFLVDPARRPDLADAPYILIEDRYIEGTRLRLRAMTDSGSGRVVLKIGKKYDVADVLSRPTVTTYLDRDEYDRLAQVPARSLRKRRYPVGADFGIDLIEGALAGLELAEIEQDDAAALTSIVSPEWAIADVTHDPRFQGGRLSRLDAAGVTRLIASNIE</sequence>
<dbReference type="Gene3D" id="2.40.320.10">
    <property type="entry name" value="Hypothetical Protein Pfu-838710-001"/>
    <property type="match status" value="1"/>
</dbReference>
<evidence type="ECO:0000313" key="2">
    <source>
        <dbReference type="Proteomes" id="UP000244013"/>
    </source>
</evidence>
<comment type="caution">
    <text evidence="1">The sequence shown here is derived from an EMBL/GenBank/DDBJ whole genome shotgun (WGS) entry which is preliminary data.</text>
</comment>
<dbReference type="RefSeq" id="WP_107955230.1">
    <property type="nucleotide sequence ID" value="NZ_QAYE01000008.1"/>
</dbReference>
<proteinExistence type="predicted"/>
<dbReference type="InterPro" id="IPR033469">
    <property type="entry name" value="CYTH-like_dom_sf"/>
</dbReference>
<dbReference type="EMBL" id="QAYE01000008">
    <property type="protein sequence ID" value="PTW45044.1"/>
    <property type="molecule type" value="Genomic_DNA"/>
</dbReference>
<evidence type="ECO:0000313" key="1">
    <source>
        <dbReference type="EMBL" id="PTW45044.1"/>
    </source>
</evidence>
<dbReference type="AlphaFoldDB" id="A0A2T5U0M0"/>
<gene>
    <name evidence="1" type="ORF">C8J25_108134</name>
</gene>
<name>A0A2T5U0M0_9SPHN</name>